<protein>
    <recommendedName>
        <fullName evidence="4">Phorbol-ester/DAG-type domain-containing protein</fullName>
    </recommendedName>
</protein>
<gene>
    <name evidence="5" type="ORF">NDU88_000860</name>
</gene>
<dbReference type="PROSITE" id="PS50081">
    <property type="entry name" value="ZF_DAG_PE_2"/>
    <property type="match status" value="1"/>
</dbReference>
<sequence length="145" mass="15580">MADGARSRFGNLGHRSPASSPKLGRSKNRTQQQPPAPPHHPPQATTSSSPVAKHQQQVLISPGHSFKKVTLTKPTFCHHCTDFIWGLAGFQCEGKGMLSSMLRQAFQSLTDHVGGCSLPEGLCKGVVPTFELGNIRKLPRAICGS</sequence>
<dbReference type="EMBL" id="JANPWB010000002">
    <property type="protein sequence ID" value="KAJ1205425.1"/>
    <property type="molecule type" value="Genomic_DNA"/>
</dbReference>
<dbReference type="Gene3D" id="3.30.60.20">
    <property type="match status" value="1"/>
</dbReference>
<feature type="region of interest" description="Disordered" evidence="3">
    <location>
        <begin position="1"/>
        <end position="57"/>
    </location>
</feature>
<evidence type="ECO:0000313" key="6">
    <source>
        <dbReference type="Proteomes" id="UP001066276"/>
    </source>
</evidence>
<dbReference type="AlphaFoldDB" id="A0AAV7VZE6"/>
<evidence type="ECO:0000313" key="5">
    <source>
        <dbReference type="EMBL" id="KAJ1205425.1"/>
    </source>
</evidence>
<dbReference type="InterPro" id="IPR046349">
    <property type="entry name" value="C1-like_sf"/>
</dbReference>
<accession>A0AAV7VZE6</accession>
<name>A0AAV7VZE6_PLEWA</name>
<dbReference type="GO" id="GO:0046872">
    <property type="term" value="F:metal ion binding"/>
    <property type="evidence" value="ECO:0007669"/>
    <property type="project" value="UniProtKB-KW"/>
</dbReference>
<keyword evidence="1" id="KW-0479">Metal-binding</keyword>
<keyword evidence="2" id="KW-0862">Zinc</keyword>
<organism evidence="5 6">
    <name type="scientific">Pleurodeles waltl</name>
    <name type="common">Iberian ribbed newt</name>
    <dbReference type="NCBI Taxonomy" id="8319"/>
    <lineage>
        <taxon>Eukaryota</taxon>
        <taxon>Metazoa</taxon>
        <taxon>Chordata</taxon>
        <taxon>Craniata</taxon>
        <taxon>Vertebrata</taxon>
        <taxon>Euteleostomi</taxon>
        <taxon>Amphibia</taxon>
        <taxon>Batrachia</taxon>
        <taxon>Caudata</taxon>
        <taxon>Salamandroidea</taxon>
        <taxon>Salamandridae</taxon>
        <taxon>Pleurodelinae</taxon>
        <taxon>Pleurodeles</taxon>
    </lineage>
</organism>
<evidence type="ECO:0000256" key="2">
    <source>
        <dbReference type="ARBA" id="ARBA00022833"/>
    </source>
</evidence>
<evidence type="ECO:0000256" key="3">
    <source>
        <dbReference type="SAM" id="MobiDB-lite"/>
    </source>
</evidence>
<comment type="caution">
    <text evidence="5">The sequence shown here is derived from an EMBL/GenBank/DDBJ whole genome shotgun (WGS) entry which is preliminary data.</text>
</comment>
<feature type="domain" description="Phorbol-ester/DAG-type" evidence="4">
    <location>
        <begin position="63"/>
        <end position="93"/>
    </location>
</feature>
<keyword evidence="6" id="KW-1185">Reference proteome</keyword>
<dbReference type="Proteomes" id="UP001066276">
    <property type="component" value="Chromosome 1_2"/>
</dbReference>
<evidence type="ECO:0000259" key="4">
    <source>
        <dbReference type="PROSITE" id="PS50081"/>
    </source>
</evidence>
<dbReference type="SUPFAM" id="SSF57889">
    <property type="entry name" value="Cysteine-rich domain"/>
    <property type="match status" value="1"/>
</dbReference>
<evidence type="ECO:0000256" key="1">
    <source>
        <dbReference type="ARBA" id="ARBA00022723"/>
    </source>
</evidence>
<proteinExistence type="predicted"/>
<reference evidence="5" key="1">
    <citation type="journal article" date="2022" name="bioRxiv">
        <title>Sequencing and chromosome-scale assembly of the giantPleurodeles waltlgenome.</title>
        <authorList>
            <person name="Brown T."/>
            <person name="Elewa A."/>
            <person name="Iarovenko S."/>
            <person name="Subramanian E."/>
            <person name="Araus A.J."/>
            <person name="Petzold A."/>
            <person name="Susuki M."/>
            <person name="Suzuki K.-i.T."/>
            <person name="Hayashi T."/>
            <person name="Toyoda A."/>
            <person name="Oliveira C."/>
            <person name="Osipova E."/>
            <person name="Leigh N.D."/>
            <person name="Simon A."/>
            <person name="Yun M.H."/>
        </authorList>
    </citation>
    <scope>NUCLEOTIDE SEQUENCE</scope>
    <source>
        <strain evidence="5">20211129_DDA</strain>
        <tissue evidence="5">Liver</tissue>
    </source>
</reference>
<dbReference type="InterPro" id="IPR002219">
    <property type="entry name" value="PKC_DAG/PE"/>
</dbReference>